<dbReference type="EMBL" id="AP027731">
    <property type="protein sequence ID" value="BDZ45411.1"/>
    <property type="molecule type" value="Genomic_DNA"/>
</dbReference>
<dbReference type="Proteomes" id="UP001321498">
    <property type="component" value="Chromosome"/>
</dbReference>
<organism evidence="3 4">
    <name type="scientific">Naasia aerilata</name>
    <dbReference type="NCBI Taxonomy" id="1162966"/>
    <lineage>
        <taxon>Bacteria</taxon>
        <taxon>Bacillati</taxon>
        <taxon>Actinomycetota</taxon>
        <taxon>Actinomycetes</taxon>
        <taxon>Micrococcales</taxon>
        <taxon>Microbacteriaceae</taxon>
        <taxon>Naasia</taxon>
    </lineage>
</organism>
<keyword evidence="2" id="KW-1133">Transmembrane helix</keyword>
<keyword evidence="4" id="KW-1185">Reference proteome</keyword>
<evidence type="ECO:0000313" key="4">
    <source>
        <dbReference type="Proteomes" id="UP001321498"/>
    </source>
</evidence>
<accession>A0ABM8GB17</accession>
<feature type="compositionally biased region" description="Basic and acidic residues" evidence="1">
    <location>
        <begin position="67"/>
        <end position="82"/>
    </location>
</feature>
<proteinExistence type="predicted"/>
<name>A0ABM8GB17_9MICO</name>
<reference evidence="4" key="1">
    <citation type="journal article" date="2019" name="Int. J. Syst. Evol. Microbiol.">
        <title>The Global Catalogue of Microorganisms (GCM) 10K type strain sequencing project: providing services to taxonomists for standard genome sequencing and annotation.</title>
        <authorList>
            <consortium name="The Broad Institute Genomics Platform"/>
            <consortium name="The Broad Institute Genome Sequencing Center for Infectious Disease"/>
            <person name="Wu L."/>
            <person name="Ma J."/>
        </authorList>
    </citation>
    <scope>NUCLEOTIDE SEQUENCE [LARGE SCALE GENOMIC DNA]</scope>
    <source>
        <strain evidence="4">NBRC 108725</strain>
    </source>
</reference>
<protein>
    <submittedName>
        <fullName evidence="3">Uncharacterized protein</fullName>
    </submittedName>
</protein>
<keyword evidence="2" id="KW-0472">Membrane</keyword>
<evidence type="ECO:0000313" key="3">
    <source>
        <dbReference type="EMBL" id="BDZ45411.1"/>
    </source>
</evidence>
<evidence type="ECO:0000256" key="2">
    <source>
        <dbReference type="SAM" id="Phobius"/>
    </source>
</evidence>
<keyword evidence="2" id="KW-0812">Transmembrane</keyword>
<feature type="transmembrane region" description="Helical" evidence="2">
    <location>
        <begin position="31"/>
        <end position="50"/>
    </location>
</feature>
<sequence>MLLMGLGMVAGQLIGSLILELVVPTSPGGVQLASLFGIALTLVAVAVTTLDGRKKDAASAEDPSSAGDRDPVRRPRSESASA</sequence>
<gene>
    <name evidence="3" type="ORF">GCM10025866_13200</name>
</gene>
<evidence type="ECO:0000256" key="1">
    <source>
        <dbReference type="SAM" id="MobiDB-lite"/>
    </source>
</evidence>
<feature type="region of interest" description="Disordered" evidence="1">
    <location>
        <begin position="52"/>
        <end position="82"/>
    </location>
</feature>